<gene>
    <name evidence="1" type="ORF">KKJ01_10520</name>
</gene>
<evidence type="ECO:0000313" key="1">
    <source>
        <dbReference type="EMBL" id="MDE1478651.1"/>
    </source>
</evidence>
<comment type="caution">
    <text evidence="1">The sequence shown here is derived from an EMBL/GenBank/DDBJ whole genome shotgun (WGS) entry which is preliminary data.</text>
</comment>
<organism evidence="1 2">
    <name type="scientific">Xenorhabdus bovienii</name>
    <name type="common">Xenorhabdus nematophila subsp. bovienii</name>
    <dbReference type="NCBI Taxonomy" id="40576"/>
    <lineage>
        <taxon>Bacteria</taxon>
        <taxon>Pseudomonadati</taxon>
        <taxon>Pseudomonadota</taxon>
        <taxon>Gammaproteobacteria</taxon>
        <taxon>Enterobacterales</taxon>
        <taxon>Morganellaceae</taxon>
        <taxon>Xenorhabdus</taxon>
    </lineage>
</organism>
<dbReference type="EMBL" id="JAILSO010000032">
    <property type="protein sequence ID" value="MDE1478651.1"/>
    <property type="molecule type" value="Genomic_DNA"/>
</dbReference>
<dbReference type="SUPFAM" id="SSF50876">
    <property type="entry name" value="Avidin/streptavidin"/>
    <property type="match status" value="1"/>
</dbReference>
<reference evidence="1" key="1">
    <citation type="submission" date="2021-08" db="EMBL/GenBank/DDBJ databases">
        <authorList>
            <person name="Papudeshi B."/>
            <person name="Bashey-Visser F."/>
        </authorList>
    </citation>
    <scope>NUCLEOTIDE SEQUENCE</scope>
    <source>
        <strain evidence="1">MC_266_E_2016</strain>
    </source>
</reference>
<name>A0AAJ1J9E5_XENBV</name>
<reference evidence="1" key="2">
    <citation type="journal article" date="2022" name="J. Evol. Biol.">
        <title>Pre- and post-association barriers to host switching in sympatric mutualists.</title>
        <authorList>
            <person name="Dinges Z.M."/>
            <person name="Phillips R.K."/>
            <person name="Lively C.M."/>
            <person name="Bashey F."/>
        </authorList>
    </citation>
    <scope>NUCLEOTIDE SEQUENCE</scope>
    <source>
        <strain evidence="1">MC_266_E_2016</strain>
    </source>
</reference>
<accession>A0AAJ1J9E5</accession>
<proteinExistence type="predicted"/>
<dbReference type="RefSeq" id="WP_274712575.1">
    <property type="nucleotide sequence ID" value="NZ_JAILSM010000099.1"/>
</dbReference>
<evidence type="ECO:0000313" key="2">
    <source>
        <dbReference type="Proteomes" id="UP001222434"/>
    </source>
</evidence>
<dbReference type="InterPro" id="IPR036896">
    <property type="entry name" value="Avidin-like_sf"/>
</dbReference>
<dbReference type="Proteomes" id="UP001222434">
    <property type="component" value="Unassembled WGS sequence"/>
</dbReference>
<dbReference type="AlphaFoldDB" id="A0AAJ1J9E5"/>
<protein>
    <submittedName>
        <fullName evidence="1">Uncharacterized protein</fullName>
    </submittedName>
</protein>
<sequence length="126" mass="13935">MGAVDGIYISEDGKHTLTITGSNDSDGSFSGSFVSNTTRTGEINYSQIFGQYSFVSSANHWPAQIGFYAVFNRQPRHYVIADHWNGIRTSNGNLLISGVRTYTTDAGLYNLQTFENIHFTIAPTEK</sequence>